<proteinExistence type="predicted"/>
<dbReference type="PANTHER" id="PTHR33481">
    <property type="entry name" value="REVERSE TRANSCRIPTASE"/>
    <property type="match status" value="1"/>
</dbReference>
<keyword evidence="2" id="KW-1185">Reference proteome</keyword>
<protein>
    <recommendedName>
        <fullName evidence="3">Reverse transcriptase domain-containing protein</fullName>
    </recommendedName>
</protein>
<evidence type="ECO:0000313" key="1">
    <source>
        <dbReference type="EMBL" id="MBW0464329.1"/>
    </source>
</evidence>
<comment type="caution">
    <text evidence="1">The sequence shown here is derived from an EMBL/GenBank/DDBJ whole genome shotgun (WGS) entry which is preliminary data.</text>
</comment>
<name>A0A9Q3BFG9_9BASI</name>
<sequence length="196" mass="22188">MLQTVERTLQRESRKPQENTLARYLATTEMNHAFKAFKLTKPKAAGEVLPLKDHTGTLTNDKDKQADLFFQMFAQAGGHIDLSDITPITQQPPLTFNRITTGELKRNISPLPLKKAPGPYNIPNELIKILKDVIADPLENLFNCFLQTGHFPQSWKIVTMVIIQKANKTDYSDPAAYRPIALLDTISKLFERILNT</sequence>
<dbReference type="AlphaFoldDB" id="A0A9Q3BFG9"/>
<dbReference type="OrthoDB" id="3044497at2759"/>
<gene>
    <name evidence="1" type="ORF">O181_004044</name>
</gene>
<evidence type="ECO:0000313" key="2">
    <source>
        <dbReference type="Proteomes" id="UP000765509"/>
    </source>
</evidence>
<reference evidence="1" key="1">
    <citation type="submission" date="2021-03" db="EMBL/GenBank/DDBJ databases">
        <title>Draft genome sequence of rust myrtle Austropuccinia psidii MF-1, a brazilian biotype.</title>
        <authorList>
            <person name="Quecine M.C."/>
            <person name="Pachon D.M.R."/>
            <person name="Bonatelli M.L."/>
            <person name="Correr F.H."/>
            <person name="Franceschini L.M."/>
            <person name="Leite T.F."/>
            <person name="Margarido G.R.A."/>
            <person name="Almeida C.A."/>
            <person name="Ferrarezi J.A."/>
            <person name="Labate C.A."/>
        </authorList>
    </citation>
    <scope>NUCLEOTIDE SEQUENCE</scope>
    <source>
        <strain evidence="1">MF-1</strain>
    </source>
</reference>
<dbReference type="EMBL" id="AVOT02000755">
    <property type="protein sequence ID" value="MBW0464329.1"/>
    <property type="molecule type" value="Genomic_DNA"/>
</dbReference>
<organism evidence="1 2">
    <name type="scientific">Austropuccinia psidii MF-1</name>
    <dbReference type="NCBI Taxonomy" id="1389203"/>
    <lineage>
        <taxon>Eukaryota</taxon>
        <taxon>Fungi</taxon>
        <taxon>Dikarya</taxon>
        <taxon>Basidiomycota</taxon>
        <taxon>Pucciniomycotina</taxon>
        <taxon>Pucciniomycetes</taxon>
        <taxon>Pucciniales</taxon>
        <taxon>Sphaerophragmiaceae</taxon>
        <taxon>Austropuccinia</taxon>
    </lineage>
</organism>
<evidence type="ECO:0008006" key="3">
    <source>
        <dbReference type="Google" id="ProtNLM"/>
    </source>
</evidence>
<dbReference type="Proteomes" id="UP000765509">
    <property type="component" value="Unassembled WGS sequence"/>
</dbReference>
<accession>A0A9Q3BFG9</accession>
<dbReference type="PANTHER" id="PTHR33481:SF1">
    <property type="entry name" value="ENDONUCLEASE_EXONUCLEASE_PHOSPHATASE DOMAIN-CONTAINING PROTEIN-RELATED"/>
    <property type="match status" value="1"/>
</dbReference>